<evidence type="ECO:0000256" key="4">
    <source>
        <dbReference type="ARBA" id="ARBA00023163"/>
    </source>
</evidence>
<dbReference type="Proteomes" id="UP000614996">
    <property type="component" value="Unassembled WGS sequence"/>
</dbReference>
<accession>A0A8J4AM48</accession>
<evidence type="ECO:0000256" key="6">
    <source>
        <dbReference type="ARBA" id="ARBA00070406"/>
    </source>
</evidence>
<dbReference type="FunFam" id="1.10.10.10:FF:000056">
    <property type="entry name" value="IclR family transcriptional regulator"/>
    <property type="match status" value="1"/>
</dbReference>
<dbReference type="SMART" id="SM00346">
    <property type="entry name" value="HTH_ICLR"/>
    <property type="match status" value="1"/>
</dbReference>
<dbReference type="PANTHER" id="PTHR30136">
    <property type="entry name" value="HELIX-TURN-HELIX TRANSCRIPTIONAL REGULATOR, ICLR FAMILY"/>
    <property type="match status" value="1"/>
</dbReference>
<dbReference type="PROSITE" id="PS51078">
    <property type="entry name" value="ICLR_ED"/>
    <property type="match status" value="1"/>
</dbReference>
<dbReference type="AlphaFoldDB" id="A0A8J4AM48"/>
<dbReference type="GO" id="GO:0006071">
    <property type="term" value="P:glycerol metabolic process"/>
    <property type="evidence" value="ECO:0007669"/>
    <property type="project" value="UniProtKB-KW"/>
</dbReference>
<evidence type="ECO:0000259" key="7">
    <source>
        <dbReference type="PROSITE" id="PS51077"/>
    </source>
</evidence>
<dbReference type="SUPFAM" id="SSF46785">
    <property type="entry name" value="Winged helix' DNA-binding domain"/>
    <property type="match status" value="1"/>
</dbReference>
<dbReference type="Gene3D" id="3.30.450.40">
    <property type="match status" value="1"/>
</dbReference>
<dbReference type="GO" id="GO:0045892">
    <property type="term" value="P:negative regulation of DNA-templated transcription"/>
    <property type="evidence" value="ECO:0007669"/>
    <property type="project" value="TreeGrafter"/>
</dbReference>
<dbReference type="InterPro" id="IPR005471">
    <property type="entry name" value="Tscrpt_reg_IclR_N"/>
</dbReference>
<dbReference type="RefSeq" id="WP_207129526.1">
    <property type="nucleotide sequence ID" value="NZ_BOPO01000151.1"/>
</dbReference>
<evidence type="ECO:0000259" key="8">
    <source>
        <dbReference type="PROSITE" id="PS51078"/>
    </source>
</evidence>
<keyword evidence="10" id="KW-1185">Reference proteome</keyword>
<keyword evidence="4" id="KW-0804">Transcription</keyword>
<dbReference type="Pfam" id="PF09339">
    <property type="entry name" value="HTH_IclR"/>
    <property type="match status" value="1"/>
</dbReference>
<dbReference type="PROSITE" id="PS51077">
    <property type="entry name" value="HTH_ICLR"/>
    <property type="match status" value="1"/>
</dbReference>
<proteinExistence type="predicted"/>
<sequence length="268" mass="29148">MRTDGSQAPSDLIQSVSRALRILETVGRSQRGLTVKQIARRCELGLSTTYHLVRTLTYEGYLIRCNDGTYLPGLEVADRFRELSAAVRPPTDTAVGLRRAAGATGFSHYLARFVDGKVAITGVAEGPRSPHLEDLIVGFDDAAHATAIGKALLATLDVTHRRRYLSVVGMRPYTRSTVVDRQQLEHDLAGLRRRGTFVERGQYRDNVACAATVISTGSPESPHMVLGCTMSLEEFQRNEPTVLNQLATVSRSIAAAVANNPSPPPLPL</sequence>
<keyword evidence="2" id="KW-0805">Transcription regulation</keyword>
<comment type="function">
    <text evidence="5">May be an activator protein for the gylABX operon.</text>
</comment>
<evidence type="ECO:0000313" key="9">
    <source>
        <dbReference type="EMBL" id="GIL31982.1"/>
    </source>
</evidence>
<feature type="domain" description="IclR-ED" evidence="8">
    <location>
        <begin position="75"/>
        <end position="263"/>
    </location>
</feature>
<keyword evidence="3" id="KW-0238">DNA-binding</keyword>
<dbReference type="InterPro" id="IPR036390">
    <property type="entry name" value="WH_DNA-bd_sf"/>
</dbReference>
<organism evidence="9 10">
    <name type="scientific">Actinocatenispora comari</name>
    <dbReference type="NCBI Taxonomy" id="2807577"/>
    <lineage>
        <taxon>Bacteria</taxon>
        <taxon>Bacillati</taxon>
        <taxon>Actinomycetota</taxon>
        <taxon>Actinomycetes</taxon>
        <taxon>Micromonosporales</taxon>
        <taxon>Micromonosporaceae</taxon>
        <taxon>Actinocatenispora</taxon>
    </lineage>
</organism>
<evidence type="ECO:0000313" key="10">
    <source>
        <dbReference type="Proteomes" id="UP000614996"/>
    </source>
</evidence>
<dbReference type="EMBL" id="BOPO01000151">
    <property type="protein sequence ID" value="GIL31982.1"/>
    <property type="molecule type" value="Genomic_DNA"/>
</dbReference>
<dbReference type="Pfam" id="PF01614">
    <property type="entry name" value="IclR_C"/>
    <property type="match status" value="1"/>
</dbReference>
<comment type="caution">
    <text evidence="9">The sequence shown here is derived from an EMBL/GenBank/DDBJ whole genome shotgun (WGS) entry which is preliminary data.</text>
</comment>
<dbReference type="InterPro" id="IPR029016">
    <property type="entry name" value="GAF-like_dom_sf"/>
</dbReference>
<gene>
    <name evidence="9" type="ORF">NUM_72360</name>
</gene>
<dbReference type="InterPro" id="IPR050707">
    <property type="entry name" value="HTH_MetabolicPath_Reg"/>
</dbReference>
<dbReference type="GO" id="GO:0003677">
    <property type="term" value="F:DNA binding"/>
    <property type="evidence" value="ECO:0007669"/>
    <property type="project" value="UniProtKB-KW"/>
</dbReference>
<evidence type="ECO:0000256" key="3">
    <source>
        <dbReference type="ARBA" id="ARBA00023125"/>
    </source>
</evidence>
<name>A0A8J4AM48_9ACTN</name>
<feature type="domain" description="HTH iclR-type" evidence="7">
    <location>
        <begin position="13"/>
        <end position="74"/>
    </location>
</feature>
<evidence type="ECO:0000256" key="5">
    <source>
        <dbReference type="ARBA" id="ARBA00058938"/>
    </source>
</evidence>
<dbReference type="InterPro" id="IPR014757">
    <property type="entry name" value="Tscrpt_reg_IclR_C"/>
</dbReference>
<dbReference type="PANTHER" id="PTHR30136:SF24">
    <property type="entry name" value="HTH-TYPE TRANSCRIPTIONAL REPRESSOR ALLR"/>
    <property type="match status" value="1"/>
</dbReference>
<evidence type="ECO:0000256" key="2">
    <source>
        <dbReference type="ARBA" id="ARBA00023015"/>
    </source>
</evidence>
<evidence type="ECO:0000256" key="1">
    <source>
        <dbReference type="ARBA" id="ARBA00022798"/>
    </source>
</evidence>
<protein>
    <recommendedName>
        <fullName evidence="6">Glycerol operon regulatory protein</fullName>
    </recommendedName>
</protein>
<dbReference type="InterPro" id="IPR036388">
    <property type="entry name" value="WH-like_DNA-bd_sf"/>
</dbReference>
<dbReference type="Gene3D" id="1.10.10.10">
    <property type="entry name" value="Winged helix-like DNA-binding domain superfamily/Winged helix DNA-binding domain"/>
    <property type="match status" value="1"/>
</dbReference>
<dbReference type="SUPFAM" id="SSF55781">
    <property type="entry name" value="GAF domain-like"/>
    <property type="match status" value="1"/>
</dbReference>
<dbReference type="GO" id="GO:0003700">
    <property type="term" value="F:DNA-binding transcription factor activity"/>
    <property type="evidence" value="ECO:0007669"/>
    <property type="project" value="TreeGrafter"/>
</dbReference>
<keyword evidence="1" id="KW-0319">Glycerol metabolism</keyword>
<reference evidence="10" key="1">
    <citation type="journal article" date="2021" name="Int. J. Syst. Evol. Microbiol.">
        <title>Actinocatenispora comari sp. nov., an endophytic actinomycete isolated from aerial parts of Comarum salesowianum.</title>
        <authorList>
            <person name="Oyunbileg N."/>
            <person name="Iizaka Y."/>
            <person name="Hamada M."/>
            <person name="Davaapurev B.O."/>
            <person name="Fukumoto A."/>
            <person name="Tsetseg B."/>
            <person name="Kato F."/>
            <person name="Tamura T."/>
            <person name="Batkhuu J."/>
            <person name="Anzai Y."/>
        </authorList>
    </citation>
    <scope>NUCLEOTIDE SEQUENCE [LARGE SCALE GENOMIC DNA]</scope>
    <source>
        <strain evidence="10">NUM-2625</strain>
    </source>
</reference>